<protein>
    <submittedName>
        <fullName evidence="7">Serine/threonine protein kinase</fullName>
    </submittedName>
</protein>
<evidence type="ECO:0000256" key="5">
    <source>
        <dbReference type="SAM" id="MobiDB-lite"/>
    </source>
</evidence>
<dbReference type="PROSITE" id="PS00108">
    <property type="entry name" value="PROTEIN_KINASE_ST"/>
    <property type="match status" value="1"/>
</dbReference>
<feature type="domain" description="Protein kinase" evidence="6">
    <location>
        <begin position="293"/>
        <end position="566"/>
    </location>
</feature>
<dbReference type="SMART" id="SM00220">
    <property type="entry name" value="S_TKc"/>
    <property type="match status" value="1"/>
</dbReference>
<proteinExistence type="predicted"/>
<keyword evidence="3 7" id="KW-0418">Kinase</keyword>
<evidence type="ECO:0000256" key="3">
    <source>
        <dbReference type="ARBA" id="ARBA00022777"/>
    </source>
</evidence>
<dbReference type="PANTHER" id="PTHR43289">
    <property type="entry name" value="MITOGEN-ACTIVATED PROTEIN KINASE KINASE KINASE 20-RELATED"/>
    <property type="match status" value="1"/>
</dbReference>
<reference evidence="7" key="1">
    <citation type="submission" date="2021-12" db="EMBL/GenBank/DDBJ databases">
        <title>Discovery of the Pendulisporaceae a myxobacterial family with distinct sporulation behavior and unique specialized metabolism.</title>
        <authorList>
            <person name="Garcia R."/>
            <person name="Popoff A."/>
            <person name="Bader C.D."/>
            <person name="Loehr J."/>
            <person name="Walesch S."/>
            <person name="Walt C."/>
            <person name="Boldt J."/>
            <person name="Bunk B."/>
            <person name="Haeckl F.J.F.P.J."/>
            <person name="Gunesch A.P."/>
            <person name="Birkelbach J."/>
            <person name="Nuebel U."/>
            <person name="Pietschmann T."/>
            <person name="Bach T."/>
            <person name="Mueller R."/>
        </authorList>
    </citation>
    <scope>NUCLEOTIDE SEQUENCE</scope>
    <source>
        <strain evidence="7">MSr11367</strain>
    </source>
</reference>
<dbReference type="RefSeq" id="WP_394835478.1">
    <property type="nucleotide sequence ID" value="NZ_CP089929.1"/>
</dbReference>
<keyword evidence="2" id="KW-0547">Nucleotide-binding</keyword>
<feature type="domain" description="Protein kinase" evidence="6">
    <location>
        <begin position="27"/>
        <end position="288"/>
    </location>
</feature>
<keyword evidence="4" id="KW-0067">ATP-binding</keyword>
<dbReference type="PANTHER" id="PTHR43289:SF6">
    <property type="entry name" value="SERINE_THREONINE-PROTEIN KINASE NEKL-3"/>
    <property type="match status" value="1"/>
</dbReference>
<keyword evidence="7" id="KW-0723">Serine/threonine-protein kinase</keyword>
<gene>
    <name evidence="7" type="ORF">LVJ94_00950</name>
</gene>
<dbReference type="Gene3D" id="1.10.510.10">
    <property type="entry name" value="Transferase(Phosphotransferase) domain 1"/>
    <property type="match status" value="2"/>
</dbReference>
<dbReference type="Pfam" id="PF00069">
    <property type="entry name" value="Pkinase"/>
    <property type="match status" value="2"/>
</dbReference>
<name>A0ABZ2L643_9BACT</name>
<evidence type="ECO:0000259" key="6">
    <source>
        <dbReference type="PROSITE" id="PS50011"/>
    </source>
</evidence>
<evidence type="ECO:0000313" key="8">
    <source>
        <dbReference type="Proteomes" id="UP001374803"/>
    </source>
</evidence>
<dbReference type="InterPro" id="IPR008271">
    <property type="entry name" value="Ser/Thr_kinase_AS"/>
</dbReference>
<evidence type="ECO:0000256" key="1">
    <source>
        <dbReference type="ARBA" id="ARBA00022679"/>
    </source>
</evidence>
<keyword evidence="1" id="KW-0808">Transferase</keyword>
<feature type="region of interest" description="Disordered" evidence="5">
    <location>
        <begin position="649"/>
        <end position="673"/>
    </location>
</feature>
<evidence type="ECO:0000256" key="4">
    <source>
        <dbReference type="ARBA" id="ARBA00022840"/>
    </source>
</evidence>
<dbReference type="EMBL" id="CP089983">
    <property type="protein sequence ID" value="WXB05830.1"/>
    <property type="molecule type" value="Genomic_DNA"/>
</dbReference>
<organism evidence="7 8">
    <name type="scientific">Pendulispora rubella</name>
    <dbReference type="NCBI Taxonomy" id="2741070"/>
    <lineage>
        <taxon>Bacteria</taxon>
        <taxon>Pseudomonadati</taxon>
        <taxon>Myxococcota</taxon>
        <taxon>Myxococcia</taxon>
        <taxon>Myxococcales</taxon>
        <taxon>Sorangiineae</taxon>
        <taxon>Pendulisporaceae</taxon>
        <taxon>Pendulispora</taxon>
    </lineage>
</organism>
<dbReference type="PROSITE" id="PS50011">
    <property type="entry name" value="PROTEIN_KINASE_DOM"/>
    <property type="match status" value="2"/>
</dbReference>
<dbReference type="Gene3D" id="3.30.200.20">
    <property type="entry name" value="Phosphorylase Kinase, domain 1"/>
    <property type="match status" value="2"/>
</dbReference>
<keyword evidence="8" id="KW-1185">Reference proteome</keyword>
<sequence>MTSASRTEFRHVTDVVGLEGQLFAGRFLIEAQAGAGGMGIVYRAFDRSSGELVALKVLHKADSATLDRLRTEARALETLEHEGIVRYIAHGVGDEGAPYLAMEWVPGESLHLRLRRGPLAVADVAILGCRLANALETAHARGIVHCDIKPGNVLLPSKRLEQAMLADFGLARTRSRGVPNIASTRAVVGTPGYMAPEQARGAPALDGRSDLFSLGCLLFRCLTGVEAFEETSELTAIARTVLLESPRISEFRSDIPPALERLVTRLLARDLDERPPSAKVVRAELERIVRECGASEGEIASGEVRTLESAVDVTFGRYVLDDCPTEAANVVRARDSLLGRSVTLQVFGSVRDTEAIARLLTRARAAAGLSHPNIAAIYDVGEHAGVPFVATECPAGGRLRDHVGDPSVGYAQKIRWLSAMARGLATAHRAGVTHGALNPDNVVVGDGVNAENVKVIDFGFVGSGRESPYTAPEQRGGGAPDAAADQFAWGMVAFELLTGHLGYLHGAAWQPLPDGISAIVRRALRRKPEDRFPSMDALLETLEAAPHDEPELGPVPKTLRARRPALLAISLAFALSAGAIMVLRAHHSMEAWSRTAGAERGMIAPPKVEAALAIRGTLALPENAVTLSEKRDIAGRTDGERAPHRIKKRAVISANDAPAGQLPAPASDDGMNLDTSSLYSESIEASQSLASQDVSLLTGH</sequence>
<dbReference type="InterPro" id="IPR000719">
    <property type="entry name" value="Prot_kinase_dom"/>
</dbReference>
<dbReference type="Proteomes" id="UP001374803">
    <property type="component" value="Chromosome"/>
</dbReference>
<dbReference type="GO" id="GO:0004674">
    <property type="term" value="F:protein serine/threonine kinase activity"/>
    <property type="evidence" value="ECO:0007669"/>
    <property type="project" value="UniProtKB-KW"/>
</dbReference>
<evidence type="ECO:0000313" key="7">
    <source>
        <dbReference type="EMBL" id="WXB05830.1"/>
    </source>
</evidence>
<dbReference type="CDD" id="cd14014">
    <property type="entry name" value="STKc_PknB_like"/>
    <property type="match status" value="2"/>
</dbReference>
<accession>A0ABZ2L643</accession>
<evidence type="ECO:0000256" key="2">
    <source>
        <dbReference type="ARBA" id="ARBA00022741"/>
    </source>
</evidence>
<dbReference type="InterPro" id="IPR011009">
    <property type="entry name" value="Kinase-like_dom_sf"/>
</dbReference>
<dbReference type="SUPFAM" id="SSF56112">
    <property type="entry name" value="Protein kinase-like (PK-like)"/>
    <property type="match status" value="2"/>
</dbReference>